<dbReference type="VEuPathDB" id="VectorBase:LLOJ005785"/>
<keyword evidence="12" id="KW-0449">Lipoprotein</keyword>
<dbReference type="PROSITE" id="PS00282">
    <property type="entry name" value="KAZAL_1"/>
    <property type="match status" value="1"/>
</dbReference>
<feature type="domain" description="Kazal-like" evidence="16">
    <location>
        <begin position="609"/>
        <end position="655"/>
    </location>
</feature>
<dbReference type="Gene3D" id="3.30.60.30">
    <property type="match status" value="1"/>
</dbReference>
<dbReference type="PANTHER" id="PTHR13487">
    <property type="entry name" value="SERINE PROTEASE INHIBITOR"/>
    <property type="match status" value="1"/>
</dbReference>
<dbReference type="Pfam" id="PF22961">
    <property type="entry name" value="RECK-like_N"/>
    <property type="match status" value="1"/>
</dbReference>
<comment type="subcellular location">
    <subcellularLocation>
        <location evidence="1">Cell membrane</location>
        <topology evidence="1">Lipid-anchor</topology>
        <topology evidence="1">GPI-anchor</topology>
    </subcellularLocation>
</comment>
<protein>
    <recommendedName>
        <fullName evidence="14">Reversion-inducing cysteine-rich protein with Kazal motifs</fullName>
    </recommendedName>
</protein>
<evidence type="ECO:0000256" key="1">
    <source>
        <dbReference type="ARBA" id="ARBA00004609"/>
    </source>
</evidence>
<keyword evidence="4" id="KW-0879">Wnt signaling pathway</keyword>
<dbReference type="GO" id="GO:0098552">
    <property type="term" value="C:side of membrane"/>
    <property type="evidence" value="ECO:0007669"/>
    <property type="project" value="UniProtKB-KW"/>
</dbReference>
<evidence type="ECO:0000256" key="13">
    <source>
        <dbReference type="ARBA" id="ARBA00061636"/>
    </source>
</evidence>
<evidence type="ECO:0000256" key="4">
    <source>
        <dbReference type="ARBA" id="ARBA00022687"/>
    </source>
</evidence>
<comment type="similarity">
    <text evidence="13">Belongs to the RECK family.</text>
</comment>
<dbReference type="EMBL" id="AJWK01018426">
    <property type="status" value="NOT_ANNOTATED_CDS"/>
    <property type="molecule type" value="Genomic_DNA"/>
</dbReference>
<dbReference type="FunFam" id="3.30.60.30:FF:000011">
    <property type="entry name" value="reversion-inducing cysteine-rich protein with Kazal motifs isoform X1"/>
    <property type="match status" value="1"/>
</dbReference>
<dbReference type="InterPro" id="IPR056978">
    <property type="entry name" value="CC4_RECK"/>
</dbReference>
<keyword evidence="3" id="KW-0336">GPI-anchor</keyword>
<evidence type="ECO:0000256" key="7">
    <source>
        <dbReference type="ARBA" id="ARBA00022737"/>
    </source>
</evidence>
<keyword evidence="2" id="KW-1003">Cell membrane</keyword>
<reference evidence="17" key="1">
    <citation type="submission" date="2020-05" db="UniProtKB">
        <authorList>
            <consortium name="EnsemblMetazoa"/>
        </authorList>
    </citation>
    <scope>IDENTIFICATION</scope>
    <source>
        <strain evidence="17">Jacobina</strain>
    </source>
</reference>
<dbReference type="Pfam" id="PF23332">
    <property type="entry name" value="CC4_RECK"/>
    <property type="match status" value="2"/>
</dbReference>
<evidence type="ECO:0000259" key="16">
    <source>
        <dbReference type="PROSITE" id="PS51465"/>
    </source>
</evidence>
<evidence type="ECO:0000256" key="6">
    <source>
        <dbReference type="ARBA" id="ARBA00022729"/>
    </source>
</evidence>
<dbReference type="InterPro" id="IPR039016">
    <property type="entry name" value="RECK"/>
</dbReference>
<feature type="chain" id="PRO_5008405919" description="Reversion-inducing cysteine-rich protein with Kazal motifs" evidence="15">
    <location>
        <begin position="19"/>
        <end position="952"/>
    </location>
</feature>
<dbReference type="InterPro" id="IPR056979">
    <property type="entry name" value="FZ_RECK"/>
</dbReference>
<keyword evidence="18" id="KW-1185">Reference proteome</keyword>
<dbReference type="Pfam" id="PF25027">
    <property type="entry name" value="EGF1_RECK"/>
    <property type="match status" value="1"/>
</dbReference>
<dbReference type="SUPFAM" id="SSF100895">
    <property type="entry name" value="Kazal-type serine protease inhibitors"/>
    <property type="match status" value="2"/>
</dbReference>
<name>A0A1B0CM97_LUTLO</name>
<dbReference type="InterPro" id="IPR056976">
    <property type="entry name" value="EGF1_RECK"/>
</dbReference>
<feature type="domain" description="Kazal-like" evidence="16">
    <location>
        <begin position="724"/>
        <end position="771"/>
    </location>
</feature>
<dbReference type="EMBL" id="AJWK01018427">
    <property type="status" value="NOT_ANNOTATED_CDS"/>
    <property type="molecule type" value="Genomic_DNA"/>
</dbReference>
<dbReference type="PANTHER" id="PTHR13487:SF3">
    <property type="entry name" value="REVERSION-INDUCING CYSTEINE-RICH PROTEIN WITH KAZAL MOTIFS"/>
    <property type="match status" value="1"/>
</dbReference>
<dbReference type="InterPro" id="IPR036058">
    <property type="entry name" value="Kazal_dom_sf"/>
</dbReference>
<dbReference type="Pfam" id="PF23298">
    <property type="entry name" value="FZ_RECK"/>
    <property type="match status" value="1"/>
</dbReference>
<evidence type="ECO:0000256" key="5">
    <source>
        <dbReference type="ARBA" id="ARBA00022690"/>
    </source>
</evidence>
<dbReference type="CDD" id="cd00104">
    <property type="entry name" value="KAZAL_FS"/>
    <property type="match status" value="1"/>
</dbReference>
<dbReference type="Pfam" id="PF07648">
    <property type="entry name" value="Kazal_2"/>
    <property type="match status" value="3"/>
</dbReference>
<evidence type="ECO:0000256" key="9">
    <source>
        <dbReference type="ARBA" id="ARBA00023136"/>
    </source>
</evidence>
<accession>A0A1B0CM97</accession>
<evidence type="ECO:0000313" key="18">
    <source>
        <dbReference type="Proteomes" id="UP000092461"/>
    </source>
</evidence>
<keyword evidence="6 15" id="KW-0732">Signal</keyword>
<keyword evidence="7" id="KW-0677">Repeat</keyword>
<dbReference type="InterPro" id="IPR002350">
    <property type="entry name" value="Kazal_dom"/>
</dbReference>
<organism evidence="17 18">
    <name type="scientific">Lutzomyia longipalpis</name>
    <name type="common">Sand fly</name>
    <dbReference type="NCBI Taxonomy" id="7200"/>
    <lineage>
        <taxon>Eukaryota</taxon>
        <taxon>Metazoa</taxon>
        <taxon>Ecdysozoa</taxon>
        <taxon>Arthropoda</taxon>
        <taxon>Hexapoda</taxon>
        <taxon>Insecta</taxon>
        <taxon>Pterygota</taxon>
        <taxon>Neoptera</taxon>
        <taxon>Endopterygota</taxon>
        <taxon>Diptera</taxon>
        <taxon>Nematocera</taxon>
        <taxon>Psychodoidea</taxon>
        <taxon>Psychodidae</taxon>
        <taxon>Lutzomyia</taxon>
        <taxon>Lutzomyia</taxon>
    </lineage>
</organism>
<dbReference type="Proteomes" id="UP000092461">
    <property type="component" value="Unassembled WGS sequence"/>
</dbReference>
<dbReference type="Pfam" id="PF25028">
    <property type="entry name" value="FnI_RECK"/>
    <property type="match status" value="1"/>
</dbReference>
<dbReference type="EMBL" id="AJWK01018423">
    <property type="status" value="NOT_ANNOTATED_CDS"/>
    <property type="molecule type" value="Genomic_DNA"/>
</dbReference>
<dbReference type="InterPro" id="IPR056977">
    <property type="entry name" value="FnI_RECK"/>
</dbReference>
<dbReference type="AlphaFoldDB" id="A0A1B0CM97"/>
<proteinExistence type="inferred from homology"/>
<dbReference type="EMBL" id="AJWK01018428">
    <property type="status" value="NOT_ANNOTATED_CDS"/>
    <property type="molecule type" value="Genomic_DNA"/>
</dbReference>
<evidence type="ECO:0000256" key="10">
    <source>
        <dbReference type="ARBA" id="ARBA00023157"/>
    </source>
</evidence>
<evidence type="ECO:0000256" key="3">
    <source>
        <dbReference type="ARBA" id="ARBA00022622"/>
    </source>
</evidence>
<keyword evidence="10" id="KW-1015">Disulfide bond</keyword>
<evidence type="ECO:0000256" key="15">
    <source>
        <dbReference type="SAM" id="SignalP"/>
    </source>
</evidence>
<keyword evidence="5" id="KW-0646">Protease inhibitor</keyword>
<evidence type="ECO:0000256" key="14">
    <source>
        <dbReference type="ARBA" id="ARBA00073829"/>
    </source>
</evidence>
<dbReference type="EnsemblMetazoa" id="LLOJ005785-RA">
    <property type="protein sequence ID" value="LLOJ005785-PA"/>
    <property type="gene ID" value="LLOJ005785"/>
</dbReference>
<dbReference type="GO" id="GO:0008191">
    <property type="term" value="F:metalloendopeptidase inhibitor activity"/>
    <property type="evidence" value="ECO:0007669"/>
    <property type="project" value="InterPro"/>
</dbReference>
<dbReference type="InterPro" id="IPR055110">
    <property type="entry name" value="RECK-like_N"/>
</dbReference>
<keyword evidence="9" id="KW-0472">Membrane</keyword>
<evidence type="ECO:0000313" key="17">
    <source>
        <dbReference type="EnsemblMetazoa" id="LLOJ005785-PA"/>
    </source>
</evidence>
<dbReference type="GO" id="GO:0004867">
    <property type="term" value="F:serine-type endopeptidase inhibitor activity"/>
    <property type="evidence" value="ECO:0007669"/>
    <property type="project" value="UniProtKB-KW"/>
</dbReference>
<keyword evidence="11" id="KW-0325">Glycoprotein</keyword>
<dbReference type="GO" id="GO:0005886">
    <property type="term" value="C:plasma membrane"/>
    <property type="evidence" value="ECO:0007669"/>
    <property type="project" value="UniProtKB-SubCell"/>
</dbReference>
<feature type="signal peptide" evidence="15">
    <location>
        <begin position="1"/>
        <end position="18"/>
    </location>
</feature>
<dbReference type="VEuPathDB" id="VectorBase:LLONM1_005597"/>
<evidence type="ECO:0000256" key="11">
    <source>
        <dbReference type="ARBA" id="ARBA00023180"/>
    </source>
</evidence>
<evidence type="ECO:0000256" key="12">
    <source>
        <dbReference type="ARBA" id="ARBA00023288"/>
    </source>
</evidence>
<dbReference type="EMBL" id="AJWK01018425">
    <property type="status" value="NOT_ANNOTATED_CDS"/>
    <property type="molecule type" value="Genomic_DNA"/>
</dbReference>
<sequence>MLGDKIIVILGIISGIAASSSSNETHSCCTEVYGSCRTSCENLSLVHLAVDVKDSRLSDVRRFCSQSLTDFWMCMNTTLQAVARGSEWPGRPCCALGLSERCQIACATASSVEELLPGCRQSDEQSLFTCLDRQESGDACCLQSRTAECMQACRDIFRTRFTPTKEQRHRVVKMCEAGDHRVLQCLRNLIDYTPTSNLKTYMPCCELTKNSKCKASCQNALTVSETTQETIDALEIGGCGPPLPFDPLWQCFLSSGRQGAPASATNEISRINQIGMDSAKLHCCQKAIAPKCRRLCQLTFSSDWSVTRDDFERDCLSQINELQLRQCLDDVDEPCELGCDALSFCSNFNGRPTELFRSCTVRADLAAHSDVSLWQEKGFIPLPGFNLPIRNVSRCSPEAWHAVACTLQIKPCTTTTHGNQICKEDCYELLTQCMDWTKLQSSSHSAGSLCSKLSPNDITTPCISLKPFLEPSDFPYRDAHQVSTPCRGNPCNSSQVCLVDKTVNKGFSCVTGCALGEASNYLVPSNTYVRIPVSSTQKGCLKICYCGTQGRIENCQPLPCVTYDSCNLAGRQIEHASWFYVECNICSCFAGEITCTKKQCRIPGISDGSYTSLPCNCPPHFVPVCGRNGKTYPSACVAKCAGLQDADIEYGACSGRIFCNATSCPIGSVCIEEHQVCLSTMHKPCPMFTCENVTNPCQRGHPVCDKTGRTHLSLCHLIEAGAELAYRDACLENCRDSSFGPVCGINGQNYQSECEAWNDYSLVDYYGSCREIGLLSSTLGPRCSSVKCSPLPSDHCQPIVPPGACCPVCSGSLRIVYSRKQIDRALYALKGHNTHFLTLRSILQSLQRLIRVSQCRLSGFLTVETDLFVTVQHVARKPTQVQIEACHREAEKITTLIAAQSHRVTSDLGLSALTVANMAQPDTSGSSFSGSERSNGILLKLTAFLVISRYSL</sequence>
<dbReference type="EMBL" id="AJWK01018424">
    <property type="status" value="NOT_ANNOTATED_CDS"/>
    <property type="molecule type" value="Genomic_DNA"/>
</dbReference>
<dbReference type="GO" id="GO:0016055">
    <property type="term" value="P:Wnt signaling pathway"/>
    <property type="evidence" value="ECO:0007669"/>
    <property type="project" value="UniProtKB-KW"/>
</dbReference>
<evidence type="ECO:0000256" key="2">
    <source>
        <dbReference type="ARBA" id="ARBA00022475"/>
    </source>
</evidence>
<keyword evidence="8" id="KW-0722">Serine protease inhibitor</keyword>
<dbReference type="PROSITE" id="PS51465">
    <property type="entry name" value="KAZAL_2"/>
    <property type="match status" value="2"/>
</dbReference>
<dbReference type="GO" id="GO:0030198">
    <property type="term" value="P:extracellular matrix organization"/>
    <property type="evidence" value="ECO:0007669"/>
    <property type="project" value="TreeGrafter"/>
</dbReference>
<dbReference type="SMART" id="SM00280">
    <property type="entry name" value="KAZAL"/>
    <property type="match status" value="3"/>
</dbReference>
<evidence type="ECO:0000256" key="8">
    <source>
        <dbReference type="ARBA" id="ARBA00022900"/>
    </source>
</evidence>